<gene>
    <name evidence="6" type="ORF">HAV00_18945</name>
</gene>
<dbReference type="InterPro" id="IPR050397">
    <property type="entry name" value="Env_Response_Regulators"/>
</dbReference>
<dbReference type="GO" id="GO:0003700">
    <property type="term" value="F:DNA-binding transcription factor activity"/>
    <property type="evidence" value="ECO:0007669"/>
    <property type="project" value="InterPro"/>
</dbReference>
<dbReference type="GO" id="GO:0003677">
    <property type="term" value="F:DNA binding"/>
    <property type="evidence" value="ECO:0007669"/>
    <property type="project" value="UniProtKB-KW"/>
</dbReference>
<dbReference type="SUPFAM" id="SSF51206">
    <property type="entry name" value="cAMP-binding domain-like"/>
    <property type="match status" value="1"/>
</dbReference>
<dbReference type="PROSITE" id="PS00042">
    <property type="entry name" value="HTH_CRP_1"/>
    <property type="match status" value="1"/>
</dbReference>
<dbReference type="InterPro" id="IPR036388">
    <property type="entry name" value="WH-like_DNA-bd_sf"/>
</dbReference>
<dbReference type="SMART" id="SM00100">
    <property type="entry name" value="cNMP"/>
    <property type="match status" value="1"/>
</dbReference>
<dbReference type="Gene3D" id="2.60.120.10">
    <property type="entry name" value="Jelly Rolls"/>
    <property type="match status" value="1"/>
</dbReference>
<feature type="domain" description="HTH crp-type" evidence="5">
    <location>
        <begin position="126"/>
        <end position="198"/>
    </location>
</feature>
<dbReference type="GO" id="GO:0005829">
    <property type="term" value="C:cytosol"/>
    <property type="evidence" value="ECO:0007669"/>
    <property type="project" value="TreeGrafter"/>
</dbReference>
<accession>A0A6G9A7M2</accession>
<organism evidence="6 7">
    <name type="scientific">Bradyrhizobium symbiodeficiens</name>
    <dbReference type="NCBI Taxonomy" id="1404367"/>
    <lineage>
        <taxon>Bacteria</taxon>
        <taxon>Pseudomonadati</taxon>
        <taxon>Pseudomonadota</taxon>
        <taxon>Alphaproteobacteria</taxon>
        <taxon>Hyphomicrobiales</taxon>
        <taxon>Nitrobacteraceae</taxon>
        <taxon>Bradyrhizobium</taxon>
    </lineage>
</organism>
<evidence type="ECO:0000256" key="1">
    <source>
        <dbReference type="ARBA" id="ARBA00023015"/>
    </source>
</evidence>
<dbReference type="InterPro" id="IPR000595">
    <property type="entry name" value="cNMP-bd_dom"/>
</dbReference>
<dbReference type="Pfam" id="PF00027">
    <property type="entry name" value="cNMP_binding"/>
    <property type="match status" value="1"/>
</dbReference>
<dbReference type="EMBL" id="CP050066">
    <property type="protein sequence ID" value="QIP08213.2"/>
    <property type="molecule type" value="Genomic_DNA"/>
</dbReference>
<keyword evidence="3" id="KW-0804">Transcription</keyword>
<evidence type="ECO:0000313" key="7">
    <source>
        <dbReference type="Proteomes" id="UP000500895"/>
    </source>
</evidence>
<dbReference type="InterPro" id="IPR036390">
    <property type="entry name" value="WH_DNA-bd_sf"/>
</dbReference>
<evidence type="ECO:0000259" key="5">
    <source>
        <dbReference type="PROSITE" id="PS51063"/>
    </source>
</evidence>
<evidence type="ECO:0000256" key="4">
    <source>
        <dbReference type="ARBA" id="ARBA00023231"/>
    </source>
</evidence>
<dbReference type="PANTHER" id="PTHR24567">
    <property type="entry name" value="CRP FAMILY TRANSCRIPTIONAL REGULATORY PROTEIN"/>
    <property type="match status" value="1"/>
</dbReference>
<dbReference type="SMART" id="SM00419">
    <property type="entry name" value="HTH_CRP"/>
    <property type="match status" value="1"/>
</dbReference>
<evidence type="ECO:0000313" key="6">
    <source>
        <dbReference type="EMBL" id="QIP08213.2"/>
    </source>
</evidence>
<dbReference type="SUPFAM" id="SSF46785">
    <property type="entry name" value="Winged helix' DNA-binding domain"/>
    <property type="match status" value="1"/>
</dbReference>
<dbReference type="Gene3D" id="1.10.10.10">
    <property type="entry name" value="Winged helix-like DNA-binding domain superfamily/Winged helix DNA-binding domain"/>
    <property type="match status" value="1"/>
</dbReference>
<proteinExistence type="predicted"/>
<dbReference type="CDD" id="cd00038">
    <property type="entry name" value="CAP_ED"/>
    <property type="match status" value="1"/>
</dbReference>
<reference evidence="6 7" key="1">
    <citation type="journal article" date="2020" name="Int. J. Syst. Evol. Microbiol.">
        <title>Description and complete genome sequences of Bradyrhizobium symbiodeficiens sp. nov., a non-symbiotic bacterium associated with legumes native to Canada.</title>
        <authorList>
            <person name="Bromfield E.S.P."/>
            <person name="Cloutier S."/>
            <person name="Nguyen H.D.T."/>
        </authorList>
    </citation>
    <scope>NUCLEOTIDE SEQUENCE [LARGE SCALE GENOMIC DNA]</scope>
    <source>
        <strain evidence="6 7">101S1MB</strain>
    </source>
</reference>
<keyword evidence="2" id="KW-0238">DNA-binding</keyword>
<dbReference type="Proteomes" id="UP000500895">
    <property type="component" value="Chromosome"/>
</dbReference>
<sequence>MTAESNPSINLNEFTYRRGSEIYGEKEPAQYVYQVLSGTVRSYKLLSDGRRQIGAFHVPRDIFGLENGGFHRFTTEAVVDTAVRLIKRESLEAIAENDGALIKNLLFMTATNLQHAEDHMLLLGRKTSMERVAAFLIEMDRRLTAAGILALPMTRRDIADYLGLTLETISRSLSYLRELGVLRFIDNNQRHVVIMDRRQLVEFDRQT</sequence>
<protein>
    <submittedName>
        <fullName evidence="6">Helix-turn-helix domain-containing protein</fullName>
    </submittedName>
</protein>
<dbReference type="AlphaFoldDB" id="A0A6G9A7M2"/>
<dbReference type="CDD" id="cd00092">
    <property type="entry name" value="HTH_CRP"/>
    <property type="match status" value="1"/>
</dbReference>
<dbReference type="PANTHER" id="PTHR24567:SF75">
    <property type="entry name" value="FUMARATE AND NITRATE REDUCTION REGULATORY PROTEIN"/>
    <property type="match status" value="1"/>
</dbReference>
<dbReference type="PRINTS" id="PR00034">
    <property type="entry name" value="HTHCRP"/>
</dbReference>
<keyword evidence="4" id="KW-0535">Nitrogen fixation</keyword>
<dbReference type="InterPro" id="IPR018335">
    <property type="entry name" value="Tscrpt_reg_HTH_Crp-type_CS"/>
</dbReference>
<dbReference type="InterPro" id="IPR014710">
    <property type="entry name" value="RmlC-like_jellyroll"/>
</dbReference>
<evidence type="ECO:0000256" key="3">
    <source>
        <dbReference type="ARBA" id="ARBA00023163"/>
    </source>
</evidence>
<dbReference type="Pfam" id="PF13545">
    <property type="entry name" value="HTH_Crp_2"/>
    <property type="match status" value="1"/>
</dbReference>
<dbReference type="InterPro" id="IPR018490">
    <property type="entry name" value="cNMP-bd_dom_sf"/>
</dbReference>
<name>A0A6G9A7M2_9BRAD</name>
<dbReference type="PROSITE" id="PS51063">
    <property type="entry name" value="HTH_CRP_2"/>
    <property type="match status" value="1"/>
</dbReference>
<keyword evidence="1" id="KW-0805">Transcription regulation</keyword>
<dbReference type="FunFam" id="1.10.10.10:FF:000028">
    <property type="entry name" value="Fumarate/nitrate reduction transcriptional regulator Fnr"/>
    <property type="match status" value="1"/>
</dbReference>
<evidence type="ECO:0000256" key="2">
    <source>
        <dbReference type="ARBA" id="ARBA00023125"/>
    </source>
</evidence>
<dbReference type="InterPro" id="IPR012318">
    <property type="entry name" value="HTH_CRP"/>
</dbReference>